<comment type="caution">
    <text evidence="1">The sequence shown here is derived from an EMBL/GenBank/DDBJ whole genome shotgun (WGS) entry which is preliminary data.</text>
</comment>
<dbReference type="InterPro" id="IPR027417">
    <property type="entry name" value="P-loop_NTPase"/>
</dbReference>
<sequence length="390" mass="44414">MVNPGGRLGVDDIVGREQEIRRYWRILERQGLVLGAERRLGKTHIVLKMHETGRDGFATFYQDLESVHGLTELVRALYRAVDHQLSGLKRAKRKAVDLWSTVLPKKLGNLDLPEARNNWKGLLIDAVNDVLEAVGPEDKVVLMWDELPLMLHNLHKREGADSVIQLLDLLRSLRQQHGARLRFLFTGSIGLHLVLRTLRVAGNANDPVNDMHLETVPPMVEAETIELASRLLCGLEHPPSDVETLARHLHKAIGGFPYYIHHIVDRLGELGRPASTTDITASAEALVCADDDPAHLAYYLQRLSTYYGPEEARLSLIVLDAVASQEGATTMDNLINLARHTLPEVRDEQVRETCLLLRRDHYLTLDRRDDVMAHDFRWHVVKQWWRHNRL</sequence>
<dbReference type="SUPFAM" id="SSF52540">
    <property type="entry name" value="P-loop containing nucleoside triphosphate hydrolases"/>
    <property type="match status" value="1"/>
</dbReference>
<organism evidence="1 2">
    <name type="scientific">Archangium violaceum Cb vi76</name>
    <dbReference type="NCBI Taxonomy" id="1406225"/>
    <lineage>
        <taxon>Bacteria</taxon>
        <taxon>Pseudomonadati</taxon>
        <taxon>Myxococcota</taxon>
        <taxon>Myxococcia</taxon>
        <taxon>Myxococcales</taxon>
        <taxon>Cystobacterineae</taxon>
        <taxon>Archangiaceae</taxon>
        <taxon>Archangium</taxon>
    </lineage>
</organism>
<dbReference type="PANTHER" id="PTHR34301">
    <property type="entry name" value="DNA-BINDING PROTEIN-RELATED"/>
    <property type="match status" value="1"/>
</dbReference>
<reference evidence="1 2" key="1">
    <citation type="submission" date="2014-07" db="EMBL/GenBank/DDBJ databases">
        <title>Draft Genome Sequence of Gephyronic Acid Producer, Cystobacter violaceus Strain Cb vi76.</title>
        <authorList>
            <person name="Stevens D.C."/>
            <person name="Young J."/>
            <person name="Carmichael R."/>
            <person name="Tan J."/>
            <person name="Taylor R.E."/>
        </authorList>
    </citation>
    <scope>NUCLEOTIDE SEQUENCE [LARGE SCALE GENOMIC DNA]</scope>
    <source>
        <strain evidence="1 2">Cb vi76</strain>
    </source>
</reference>
<dbReference type="Proteomes" id="UP000028547">
    <property type="component" value="Unassembled WGS sequence"/>
</dbReference>
<dbReference type="EMBL" id="JPMI01000003">
    <property type="protein sequence ID" value="KFA94872.1"/>
    <property type="molecule type" value="Genomic_DNA"/>
</dbReference>
<protein>
    <recommendedName>
        <fullName evidence="3">Orc1-like AAA ATPase domain-containing protein</fullName>
    </recommendedName>
</protein>
<dbReference type="AlphaFoldDB" id="A0A084T2D7"/>
<proteinExistence type="predicted"/>
<evidence type="ECO:0008006" key="3">
    <source>
        <dbReference type="Google" id="ProtNLM"/>
    </source>
</evidence>
<dbReference type="Gene3D" id="3.40.50.300">
    <property type="entry name" value="P-loop containing nucleotide triphosphate hydrolases"/>
    <property type="match status" value="1"/>
</dbReference>
<dbReference type="PANTHER" id="PTHR34301:SF8">
    <property type="entry name" value="ATPASE DOMAIN-CONTAINING PROTEIN"/>
    <property type="match status" value="1"/>
</dbReference>
<gene>
    <name evidence="1" type="ORF">Q664_00510</name>
</gene>
<evidence type="ECO:0000313" key="1">
    <source>
        <dbReference type="EMBL" id="KFA94872.1"/>
    </source>
</evidence>
<accession>A0A084T2D7</accession>
<evidence type="ECO:0000313" key="2">
    <source>
        <dbReference type="Proteomes" id="UP000028547"/>
    </source>
</evidence>
<name>A0A084T2D7_9BACT</name>